<dbReference type="Pfam" id="PF07110">
    <property type="entry name" value="EthD"/>
    <property type="match status" value="1"/>
</dbReference>
<proteinExistence type="inferred from homology"/>
<protein>
    <submittedName>
        <fullName evidence="4">Dimeric alpha+beta barrel</fullName>
    </submittedName>
</protein>
<dbReference type="GO" id="GO:0016491">
    <property type="term" value="F:oxidoreductase activity"/>
    <property type="evidence" value="ECO:0007669"/>
    <property type="project" value="InterPro"/>
</dbReference>
<dbReference type="EMBL" id="PXOF01000138">
    <property type="protein sequence ID" value="RGP62905.1"/>
    <property type="molecule type" value="Genomic_DNA"/>
</dbReference>
<comment type="caution">
    <text evidence="4">The sequence shown here is derived from an EMBL/GenBank/DDBJ whole genome shotgun (WGS) entry which is preliminary data.</text>
</comment>
<evidence type="ECO:0000256" key="2">
    <source>
        <dbReference type="SAM" id="SignalP"/>
    </source>
</evidence>
<dbReference type="STRING" id="5514.A0A395RS07"/>
<evidence type="ECO:0000259" key="3">
    <source>
        <dbReference type="Pfam" id="PF07110"/>
    </source>
</evidence>
<dbReference type="Proteomes" id="UP000266152">
    <property type="component" value="Unassembled WGS sequence"/>
</dbReference>
<feature type="domain" description="EthD" evidence="3">
    <location>
        <begin position="35"/>
        <end position="127"/>
    </location>
</feature>
<dbReference type="AlphaFoldDB" id="A0A395RS07"/>
<gene>
    <name evidence="4" type="ORF">FSPOR_8888</name>
</gene>
<dbReference type="Gene3D" id="3.30.70.100">
    <property type="match status" value="1"/>
</dbReference>
<comment type="similarity">
    <text evidence="1">Belongs to the tpcK family.</text>
</comment>
<dbReference type="SUPFAM" id="SSF54909">
    <property type="entry name" value="Dimeric alpha+beta barrel"/>
    <property type="match status" value="1"/>
</dbReference>
<feature type="signal peptide" evidence="2">
    <location>
        <begin position="1"/>
        <end position="22"/>
    </location>
</feature>
<dbReference type="InterPro" id="IPR009799">
    <property type="entry name" value="EthD_dom"/>
</dbReference>
<sequence>MKTDFITFGLTSLAFLCPLVAADEPIRIVTFFTRKEGLTEAEFHDHWTNTHGPLVAPWALQYGVNRYTQFHTTEANRTALKQALGLPDSFMLNYDGAADFTVSSIEEFLSAYKDPYYQKVIKPDEESLFLHSGDAMVIRGSLGYTTDIVKDGEASVDAKAGCEKWLEVNGIAGKGC</sequence>
<reference evidence="4 5" key="1">
    <citation type="journal article" date="2018" name="PLoS Pathog.">
        <title>Evolution of structural diversity of trichothecenes, a family of toxins produced by plant pathogenic and entomopathogenic fungi.</title>
        <authorList>
            <person name="Proctor R.H."/>
            <person name="McCormick S.P."/>
            <person name="Kim H.S."/>
            <person name="Cardoza R.E."/>
            <person name="Stanley A.M."/>
            <person name="Lindo L."/>
            <person name="Kelly A."/>
            <person name="Brown D.W."/>
            <person name="Lee T."/>
            <person name="Vaughan M.M."/>
            <person name="Alexander N.J."/>
            <person name="Busman M."/>
            <person name="Gutierrez S."/>
        </authorList>
    </citation>
    <scope>NUCLEOTIDE SEQUENCE [LARGE SCALE GENOMIC DNA]</scope>
    <source>
        <strain evidence="4 5">NRRL 3299</strain>
    </source>
</reference>
<name>A0A395RS07_FUSSP</name>
<keyword evidence="2" id="KW-0732">Signal</keyword>
<organism evidence="4 5">
    <name type="scientific">Fusarium sporotrichioides</name>
    <dbReference type="NCBI Taxonomy" id="5514"/>
    <lineage>
        <taxon>Eukaryota</taxon>
        <taxon>Fungi</taxon>
        <taxon>Dikarya</taxon>
        <taxon>Ascomycota</taxon>
        <taxon>Pezizomycotina</taxon>
        <taxon>Sordariomycetes</taxon>
        <taxon>Hypocreomycetidae</taxon>
        <taxon>Hypocreales</taxon>
        <taxon>Nectriaceae</taxon>
        <taxon>Fusarium</taxon>
    </lineage>
</organism>
<evidence type="ECO:0000313" key="5">
    <source>
        <dbReference type="Proteomes" id="UP000266152"/>
    </source>
</evidence>
<evidence type="ECO:0000256" key="1">
    <source>
        <dbReference type="ARBA" id="ARBA00005986"/>
    </source>
</evidence>
<feature type="chain" id="PRO_5017400959" evidence="2">
    <location>
        <begin position="23"/>
        <end position="176"/>
    </location>
</feature>
<dbReference type="InterPro" id="IPR011008">
    <property type="entry name" value="Dimeric_a/b-barrel"/>
</dbReference>
<keyword evidence="5" id="KW-1185">Reference proteome</keyword>
<evidence type="ECO:0000313" key="4">
    <source>
        <dbReference type="EMBL" id="RGP62905.1"/>
    </source>
</evidence>
<accession>A0A395RS07</accession>